<dbReference type="AlphaFoldDB" id="A0A3L9ZXB0"/>
<gene>
    <name evidence="2" type="ORF">BC961_0998</name>
</gene>
<dbReference type="InterPro" id="IPR052928">
    <property type="entry name" value="Desiccation-related_membrane"/>
</dbReference>
<dbReference type="Gene3D" id="1.20.120.20">
    <property type="entry name" value="Apolipoprotein"/>
    <property type="match status" value="1"/>
</dbReference>
<evidence type="ECO:0000313" key="3">
    <source>
        <dbReference type="Proteomes" id="UP000280368"/>
    </source>
</evidence>
<evidence type="ECO:0000313" key="2">
    <source>
        <dbReference type="EMBL" id="RMA77017.1"/>
    </source>
</evidence>
<dbReference type="EMBL" id="REFH01000008">
    <property type="protein sequence ID" value="RMA77017.1"/>
    <property type="molecule type" value="Genomic_DNA"/>
</dbReference>
<dbReference type="InterPro" id="IPR024623">
    <property type="entry name" value="YtxH"/>
</dbReference>
<organism evidence="2 3">
    <name type="scientific">Flavobacterium weaverense</name>
    <dbReference type="NCBI Taxonomy" id="271156"/>
    <lineage>
        <taxon>Bacteria</taxon>
        <taxon>Pseudomonadati</taxon>
        <taxon>Bacteroidota</taxon>
        <taxon>Flavobacteriia</taxon>
        <taxon>Flavobacteriales</taxon>
        <taxon>Flavobacteriaceae</taxon>
        <taxon>Flavobacterium</taxon>
    </lineage>
</organism>
<keyword evidence="3" id="KW-1185">Reference proteome</keyword>
<dbReference type="Pfam" id="PF12732">
    <property type="entry name" value="YtxH"/>
    <property type="match status" value="1"/>
</dbReference>
<sequence>MSKNTGNTMIAVLAGVLVGAGIGILYAPDKGSKTRKKVKDGYDDAKSDVTGKFDSVSTKLSNKLSTAKVDLEDTYQDLVSNMSHKTEEVISFLEDKLSHLKKQNAKLQK</sequence>
<keyword evidence="1" id="KW-0812">Transmembrane</keyword>
<dbReference type="PANTHER" id="PTHR35792">
    <property type="entry name" value="GENERAL STRESS PROTEIN"/>
    <property type="match status" value="1"/>
</dbReference>
<comment type="caution">
    <text evidence="2">The sequence shown here is derived from an EMBL/GenBank/DDBJ whole genome shotgun (WGS) entry which is preliminary data.</text>
</comment>
<dbReference type="OrthoDB" id="598035at2"/>
<name>A0A3L9ZXB0_9FLAO</name>
<dbReference type="RefSeq" id="WP_121924724.1">
    <property type="nucleotide sequence ID" value="NZ_CBCSGA010000001.1"/>
</dbReference>
<protein>
    <submittedName>
        <fullName evidence="2">Gas vesicle protein</fullName>
    </submittedName>
</protein>
<proteinExistence type="predicted"/>
<evidence type="ECO:0000256" key="1">
    <source>
        <dbReference type="SAM" id="Phobius"/>
    </source>
</evidence>
<accession>A0A3L9ZXB0</accession>
<reference evidence="2 3" key="1">
    <citation type="submission" date="2018-10" db="EMBL/GenBank/DDBJ databases">
        <title>Genomic Encyclopedia of Archaeal and Bacterial Type Strains, Phase II (KMG-II): from individual species to whole genera.</title>
        <authorList>
            <person name="Goeker M."/>
        </authorList>
    </citation>
    <scope>NUCLEOTIDE SEQUENCE [LARGE SCALE GENOMIC DNA]</scope>
    <source>
        <strain evidence="2 3">DSM 19727</strain>
    </source>
</reference>
<dbReference type="Proteomes" id="UP000280368">
    <property type="component" value="Unassembled WGS sequence"/>
</dbReference>
<keyword evidence="1" id="KW-1133">Transmembrane helix</keyword>
<dbReference type="PANTHER" id="PTHR35792:SF2">
    <property type="entry name" value="GENERAL STRESS PROTEIN"/>
    <property type="match status" value="1"/>
</dbReference>
<feature type="transmembrane region" description="Helical" evidence="1">
    <location>
        <begin position="6"/>
        <end position="27"/>
    </location>
</feature>
<keyword evidence="1" id="KW-0472">Membrane</keyword>